<feature type="transmembrane region" description="Helical" evidence="5">
    <location>
        <begin position="176"/>
        <end position="196"/>
    </location>
</feature>
<evidence type="ECO:0000256" key="5">
    <source>
        <dbReference type="SAM" id="Phobius"/>
    </source>
</evidence>
<evidence type="ECO:0000256" key="1">
    <source>
        <dbReference type="ARBA" id="ARBA00004370"/>
    </source>
</evidence>
<name>A0A815KZU9_ADIRI</name>
<accession>A0A815KZU9</accession>
<feature type="transmembrane region" description="Helical" evidence="5">
    <location>
        <begin position="257"/>
        <end position="276"/>
    </location>
</feature>
<dbReference type="OrthoDB" id="9984806at2759"/>
<dbReference type="AlphaFoldDB" id="A0A815KZU9"/>
<evidence type="ECO:0000259" key="6">
    <source>
        <dbReference type="PROSITE" id="PS50262"/>
    </source>
</evidence>
<evidence type="ECO:0000256" key="4">
    <source>
        <dbReference type="ARBA" id="ARBA00023136"/>
    </source>
</evidence>
<dbReference type="SUPFAM" id="SSF81321">
    <property type="entry name" value="Family A G protein-coupled receptor-like"/>
    <property type="match status" value="1"/>
</dbReference>
<reference evidence="7" key="1">
    <citation type="submission" date="2021-02" db="EMBL/GenBank/DDBJ databases">
        <authorList>
            <person name="Nowell W R."/>
        </authorList>
    </citation>
    <scope>NUCLEOTIDE SEQUENCE</scope>
</reference>
<comment type="subcellular location">
    <subcellularLocation>
        <location evidence="1">Membrane</location>
    </subcellularLocation>
</comment>
<evidence type="ECO:0000256" key="2">
    <source>
        <dbReference type="ARBA" id="ARBA00022692"/>
    </source>
</evidence>
<feature type="transmembrane region" description="Helical" evidence="5">
    <location>
        <begin position="217"/>
        <end position="237"/>
    </location>
</feature>
<feature type="domain" description="G-protein coupled receptors family 1 profile" evidence="6">
    <location>
        <begin position="20"/>
        <end position="280"/>
    </location>
</feature>
<sequence>MQSASKFSILIALEIPAIFFSIIIFAYFAVNRTARSKFQNHGWLVLVTISFIQVVIDLPMPMSYYYAGRVIPASDLYCVWWTWSEFSLNTIGIFLMAWISIERYIFIFYSHTIFQGRFKKWMYHFIPIAICLCWTPFFYCLVVIISPYCSQTWSFDLIICGVPCYYIKKSVGQFNFLFNVAFPVSVISLVNILLFIRVNYEKISRHRRINWRNHRKMILQLWIISSIYLICWLPLMITKFVQITVMPTFMVDYLDIILFNVYLVPLFLPMVCLSTLPKLVRKLTRFIHERNRNKVGVTILIGVHQRIGGER</sequence>
<evidence type="ECO:0000256" key="3">
    <source>
        <dbReference type="ARBA" id="ARBA00022989"/>
    </source>
</evidence>
<dbReference type="InterPro" id="IPR000276">
    <property type="entry name" value="GPCR_Rhodpsn"/>
</dbReference>
<keyword evidence="2 5" id="KW-0812">Transmembrane</keyword>
<keyword evidence="3 5" id="KW-1133">Transmembrane helix</keyword>
<dbReference type="Gene3D" id="1.20.1070.10">
    <property type="entry name" value="Rhodopsin 7-helix transmembrane proteins"/>
    <property type="match status" value="1"/>
</dbReference>
<evidence type="ECO:0000313" key="7">
    <source>
        <dbReference type="EMBL" id="CAF1400754.1"/>
    </source>
</evidence>
<proteinExistence type="predicted"/>
<evidence type="ECO:0000313" key="8">
    <source>
        <dbReference type="Proteomes" id="UP000663852"/>
    </source>
</evidence>
<protein>
    <recommendedName>
        <fullName evidence="6">G-protein coupled receptors family 1 profile domain-containing protein</fullName>
    </recommendedName>
</protein>
<dbReference type="Pfam" id="PF00001">
    <property type="entry name" value="7tm_1"/>
    <property type="match status" value="1"/>
</dbReference>
<dbReference type="PROSITE" id="PS50262">
    <property type="entry name" value="G_PROTEIN_RECEP_F1_2"/>
    <property type="match status" value="1"/>
</dbReference>
<dbReference type="Proteomes" id="UP000663852">
    <property type="component" value="Unassembled WGS sequence"/>
</dbReference>
<dbReference type="InterPro" id="IPR017452">
    <property type="entry name" value="GPCR_Rhodpsn_7TM"/>
</dbReference>
<dbReference type="PROSITE" id="PS00237">
    <property type="entry name" value="G_PROTEIN_RECEP_F1_1"/>
    <property type="match status" value="1"/>
</dbReference>
<feature type="transmembrane region" description="Helical" evidence="5">
    <location>
        <begin position="6"/>
        <end position="30"/>
    </location>
</feature>
<dbReference type="EMBL" id="CAJNOJ010000326">
    <property type="protein sequence ID" value="CAF1400754.1"/>
    <property type="molecule type" value="Genomic_DNA"/>
</dbReference>
<dbReference type="GO" id="GO:0004930">
    <property type="term" value="F:G protein-coupled receptor activity"/>
    <property type="evidence" value="ECO:0007669"/>
    <property type="project" value="InterPro"/>
</dbReference>
<gene>
    <name evidence="7" type="ORF">EDS130_LOCUS35993</name>
</gene>
<feature type="transmembrane region" description="Helical" evidence="5">
    <location>
        <begin position="86"/>
        <end position="109"/>
    </location>
</feature>
<organism evidence="7 8">
    <name type="scientific">Adineta ricciae</name>
    <name type="common">Rotifer</name>
    <dbReference type="NCBI Taxonomy" id="249248"/>
    <lineage>
        <taxon>Eukaryota</taxon>
        <taxon>Metazoa</taxon>
        <taxon>Spiralia</taxon>
        <taxon>Gnathifera</taxon>
        <taxon>Rotifera</taxon>
        <taxon>Eurotatoria</taxon>
        <taxon>Bdelloidea</taxon>
        <taxon>Adinetida</taxon>
        <taxon>Adinetidae</taxon>
        <taxon>Adineta</taxon>
    </lineage>
</organism>
<keyword evidence="4 5" id="KW-0472">Membrane</keyword>
<dbReference type="CDD" id="cd00637">
    <property type="entry name" value="7tm_classA_rhodopsin-like"/>
    <property type="match status" value="1"/>
</dbReference>
<comment type="caution">
    <text evidence="7">The sequence shown here is derived from an EMBL/GenBank/DDBJ whole genome shotgun (WGS) entry which is preliminary data.</text>
</comment>
<dbReference type="GO" id="GO:0016020">
    <property type="term" value="C:membrane"/>
    <property type="evidence" value="ECO:0007669"/>
    <property type="project" value="UniProtKB-SubCell"/>
</dbReference>
<feature type="transmembrane region" description="Helical" evidence="5">
    <location>
        <begin position="42"/>
        <end position="66"/>
    </location>
</feature>
<feature type="transmembrane region" description="Helical" evidence="5">
    <location>
        <begin position="121"/>
        <end position="145"/>
    </location>
</feature>